<sequence>MDAKFFQPRCSKFSRRPWKLNTLSGQTGRSPAPWGNGDLFSHDYRYFHDYHIIRTCSAVTELFPNHIFDCPAILRAWQAVCSSPKEELYSDKIVQIAKAVLYTHGFI</sequence>
<evidence type="ECO:0000313" key="1">
    <source>
        <dbReference type="EMBL" id="GBM23455.1"/>
    </source>
</evidence>
<dbReference type="AlphaFoldDB" id="A0A4Y2E6P2"/>
<proteinExistence type="predicted"/>
<keyword evidence="2" id="KW-1185">Reference proteome</keyword>
<organism evidence="1 2">
    <name type="scientific">Araneus ventricosus</name>
    <name type="common">Orbweaver spider</name>
    <name type="synonym">Epeira ventricosa</name>
    <dbReference type="NCBI Taxonomy" id="182803"/>
    <lineage>
        <taxon>Eukaryota</taxon>
        <taxon>Metazoa</taxon>
        <taxon>Ecdysozoa</taxon>
        <taxon>Arthropoda</taxon>
        <taxon>Chelicerata</taxon>
        <taxon>Arachnida</taxon>
        <taxon>Araneae</taxon>
        <taxon>Araneomorphae</taxon>
        <taxon>Entelegynae</taxon>
        <taxon>Araneoidea</taxon>
        <taxon>Araneidae</taxon>
        <taxon>Araneus</taxon>
    </lineage>
</organism>
<dbReference type="OrthoDB" id="6471390at2759"/>
<dbReference type="EMBL" id="BGPR01000498">
    <property type="protein sequence ID" value="GBM23455.1"/>
    <property type="molecule type" value="Genomic_DNA"/>
</dbReference>
<comment type="caution">
    <text evidence="1">The sequence shown here is derived from an EMBL/GenBank/DDBJ whole genome shotgun (WGS) entry which is preliminary data.</text>
</comment>
<evidence type="ECO:0000313" key="2">
    <source>
        <dbReference type="Proteomes" id="UP000499080"/>
    </source>
</evidence>
<name>A0A4Y2E6P2_ARAVE</name>
<dbReference type="Proteomes" id="UP000499080">
    <property type="component" value="Unassembled WGS sequence"/>
</dbReference>
<protein>
    <submittedName>
        <fullName evidence="1">Uncharacterized protein</fullName>
    </submittedName>
</protein>
<accession>A0A4Y2E6P2</accession>
<gene>
    <name evidence="1" type="ORF">AVEN_181571_1</name>
</gene>
<reference evidence="1 2" key="1">
    <citation type="journal article" date="2019" name="Sci. Rep.">
        <title>Orb-weaving spider Araneus ventricosus genome elucidates the spidroin gene catalogue.</title>
        <authorList>
            <person name="Kono N."/>
            <person name="Nakamura H."/>
            <person name="Ohtoshi R."/>
            <person name="Moran D.A.P."/>
            <person name="Shinohara A."/>
            <person name="Yoshida Y."/>
            <person name="Fujiwara M."/>
            <person name="Mori M."/>
            <person name="Tomita M."/>
            <person name="Arakawa K."/>
        </authorList>
    </citation>
    <scope>NUCLEOTIDE SEQUENCE [LARGE SCALE GENOMIC DNA]</scope>
</reference>